<feature type="domain" description="Glycosyltransferase RgtA/B/C/D-like" evidence="9">
    <location>
        <begin position="61"/>
        <end position="210"/>
    </location>
</feature>
<evidence type="ECO:0000256" key="4">
    <source>
        <dbReference type="ARBA" id="ARBA00022679"/>
    </source>
</evidence>
<evidence type="ECO:0000256" key="3">
    <source>
        <dbReference type="ARBA" id="ARBA00022676"/>
    </source>
</evidence>
<dbReference type="EMBL" id="PFPO01000088">
    <property type="protein sequence ID" value="PIZ98430.1"/>
    <property type="molecule type" value="Genomic_DNA"/>
</dbReference>
<name>A0A2M7VDD5_9BACT</name>
<keyword evidence="3" id="KW-0328">Glycosyltransferase</keyword>
<evidence type="ECO:0000256" key="1">
    <source>
        <dbReference type="ARBA" id="ARBA00004651"/>
    </source>
</evidence>
<keyword evidence="7 8" id="KW-0472">Membrane</keyword>
<evidence type="ECO:0000256" key="7">
    <source>
        <dbReference type="ARBA" id="ARBA00023136"/>
    </source>
</evidence>
<organism evidence="10 11">
    <name type="scientific">Candidatus Komeilibacteria bacterium CG_4_10_14_0_2_um_filter_37_10</name>
    <dbReference type="NCBI Taxonomy" id="1974470"/>
    <lineage>
        <taxon>Bacteria</taxon>
        <taxon>Candidatus Komeiliibacteriota</taxon>
    </lineage>
</organism>
<keyword evidence="5 8" id="KW-0812">Transmembrane</keyword>
<evidence type="ECO:0000256" key="2">
    <source>
        <dbReference type="ARBA" id="ARBA00022475"/>
    </source>
</evidence>
<dbReference type="GO" id="GO:0009103">
    <property type="term" value="P:lipopolysaccharide biosynthetic process"/>
    <property type="evidence" value="ECO:0007669"/>
    <property type="project" value="UniProtKB-ARBA"/>
</dbReference>
<evidence type="ECO:0000313" key="11">
    <source>
        <dbReference type="Proteomes" id="UP000230405"/>
    </source>
</evidence>
<protein>
    <recommendedName>
        <fullName evidence="9">Glycosyltransferase RgtA/B/C/D-like domain-containing protein</fullName>
    </recommendedName>
</protein>
<feature type="transmembrane region" description="Helical" evidence="8">
    <location>
        <begin position="159"/>
        <end position="189"/>
    </location>
</feature>
<feature type="transmembrane region" description="Helical" evidence="8">
    <location>
        <begin position="286"/>
        <end position="302"/>
    </location>
</feature>
<dbReference type="InterPro" id="IPR038731">
    <property type="entry name" value="RgtA/B/C-like"/>
</dbReference>
<proteinExistence type="predicted"/>
<feature type="transmembrane region" description="Helical" evidence="8">
    <location>
        <begin position="81"/>
        <end position="102"/>
    </location>
</feature>
<keyword evidence="6 8" id="KW-1133">Transmembrane helix</keyword>
<accession>A0A2M7VDD5</accession>
<feature type="transmembrane region" description="Helical" evidence="8">
    <location>
        <begin position="260"/>
        <end position="280"/>
    </location>
</feature>
<gene>
    <name evidence="10" type="ORF">COX77_04565</name>
</gene>
<evidence type="ECO:0000259" key="9">
    <source>
        <dbReference type="Pfam" id="PF13231"/>
    </source>
</evidence>
<comment type="caution">
    <text evidence="10">The sequence shown here is derived from an EMBL/GenBank/DDBJ whole genome shotgun (WGS) entry which is preliminary data.</text>
</comment>
<dbReference type="GO" id="GO:0016763">
    <property type="term" value="F:pentosyltransferase activity"/>
    <property type="evidence" value="ECO:0007669"/>
    <property type="project" value="TreeGrafter"/>
</dbReference>
<evidence type="ECO:0000256" key="8">
    <source>
        <dbReference type="SAM" id="Phobius"/>
    </source>
</evidence>
<evidence type="ECO:0000313" key="10">
    <source>
        <dbReference type="EMBL" id="PIZ98430.1"/>
    </source>
</evidence>
<dbReference type="PANTHER" id="PTHR33908">
    <property type="entry name" value="MANNOSYLTRANSFERASE YKCB-RELATED"/>
    <property type="match status" value="1"/>
</dbReference>
<dbReference type="GO" id="GO:0005886">
    <property type="term" value="C:plasma membrane"/>
    <property type="evidence" value="ECO:0007669"/>
    <property type="project" value="UniProtKB-SubCell"/>
</dbReference>
<feature type="transmembrane region" description="Helical" evidence="8">
    <location>
        <begin position="204"/>
        <end position="226"/>
    </location>
</feature>
<evidence type="ECO:0000256" key="5">
    <source>
        <dbReference type="ARBA" id="ARBA00022692"/>
    </source>
</evidence>
<keyword evidence="4" id="KW-0808">Transferase</keyword>
<keyword evidence="2" id="KW-1003">Cell membrane</keyword>
<feature type="transmembrane region" description="Helical" evidence="8">
    <location>
        <begin position="309"/>
        <end position="327"/>
    </location>
</feature>
<feature type="transmembrane region" description="Helical" evidence="8">
    <location>
        <begin position="342"/>
        <end position="361"/>
    </location>
</feature>
<sequence>MNFWYKYRWSIILTITLLFFLSLFYWNSLPMPMERDEGEYAYNAWIFHNQLTPYEHSFLQKPPLIIYTYWLAQQIGGTAIWAPRLLSILFTLATIYLLFLIAKKQFSTNIAWLTALATIPLLSLPHLTALAANTEKFMLLPLSGVLFLYVYYQSKERTWTYLLAGALGALAFLYKPICILPLFFIYLVWLGQNYRSDKQIKPQLINTLFIASGFILTVFVALLPFLSNKVALQNMWEQVIVFNSKYAASMNQLWWAPLKYLKIFWQNWWLLIIIATLGFFRPVKEWWFYLVLLILSWLTVFTSPIGHYYLLLMPFLVILFAGSLHYWLEKSKKRFNINEDNYRALTLLSVFIIIISLVLPIKEQFTKTPTELSLWIYGADKPFIESWSVAEKVKELTTDKDKIFIAGSETQIYFFSQRQSVSQFDYTYPFVIETPWQLNYQQQGLDELQNNNPKVIVYSTLPDSGLWSEGNPRLFIDGLNKLIQEKYQLVGGFVRDQNYGSWQQPLTTQEQFNNSSLLLFLKK</sequence>
<feature type="transmembrane region" description="Helical" evidence="8">
    <location>
        <begin position="7"/>
        <end position="26"/>
    </location>
</feature>
<dbReference type="AlphaFoldDB" id="A0A2M7VDD5"/>
<dbReference type="PANTHER" id="PTHR33908:SF11">
    <property type="entry name" value="MEMBRANE PROTEIN"/>
    <property type="match status" value="1"/>
</dbReference>
<comment type="subcellular location">
    <subcellularLocation>
        <location evidence="1">Cell membrane</location>
        <topology evidence="1">Multi-pass membrane protein</topology>
    </subcellularLocation>
</comment>
<evidence type="ECO:0000256" key="6">
    <source>
        <dbReference type="ARBA" id="ARBA00022989"/>
    </source>
</evidence>
<dbReference type="Proteomes" id="UP000230405">
    <property type="component" value="Unassembled WGS sequence"/>
</dbReference>
<feature type="transmembrane region" description="Helical" evidence="8">
    <location>
        <begin position="109"/>
        <end position="131"/>
    </location>
</feature>
<dbReference type="Pfam" id="PF13231">
    <property type="entry name" value="PMT_2"/>
    <property type="match status" value="1"/>
</dbReference>
<reference evidence="11" key="1">
    <citation type="submission" date="2017-09" db="EMBL/GenBank/DDBJ databases">
        <title>Depth-based differentiation of microbial function through sediment-hosted aquifers and enrichment of novel symbionts in the deep terrestrial subsurface.</title>
        <authorList>
            <person name="Probst A.J."/>
            <person name="Ladd B."/>
            <person name="Jarett J.K."/>
            <person name="Geller-Mcgrath D.E."/>
            <person name="Sieber C.M.K."/>
            <person name="Emerson J.B."/>
            <person name="Anantharaman K."/>
            <person name="Thomas B.C."/>
            <person name="Malmstrom R."/>
            <person name="Stieglmeier M."/>
            <person name="Klingl A."/>
            <person name="Woyke T."/>
            <person name="Ryan C.M."/>
            <person name="Banfield J.F."/>
        </authorList>
    </citation>
    <scope>NUCLEOTIDE SEQUENCE [LARGE SCALE GENOMIC DNA]</scope>
</reference>
<dbReference type="InterPro" id="IPR050297">
    <property type="entry name" value="LipidA_mod_glycosyltrf_83"/>
</dbReference>